<reference evidence="3 4" key="1">
    <citation type="submission" date="2023-08" db="EMBL/GenBank/DDBJ databases">
        <title>Draft genome sequence of Algoriphagus confluentis.</title>
        <authorList>
            <person name="Takatani N."/>
            <person name="Hosokawa M."/>
            <person name="Sawabe T."/>
        </authorList>
    </citation>
    <scope>NUCLEOTIDE SEQUENCE [LARGE SCALE GENOMIC DNA]</scope>
    <source>
        <strain evidence="3 4">NBRC 111222</strain>
    </source>
</reference>
<evidence type="ECO:0000259" key="2">
    <source>
        <dbReference type="Pfam" id="PF00144"/>
    </source>
</evidence>
<keyword evidence="1" id="KW-0732">Signal</keyword>
<evidence type="ECO:0000313" key="3">
    <source>
        <dbReference type="EMBL" id="GMQ30294.1"/>
    </source>
</evidence>
<feature type="domain" description="Beta-lactamase-related" evidence="2">
    <location>
        <begin position="58"/>
        <end position="340"/>
    </location>
</feature>
<dbReference type="InterPro" id="IPR023650">
    <property type="entry name" value="Beta-lactam_class-A_AS"/>
</dbReference>
<dbReference type="PANTHER" id="PTHR46825">
    <property type="entry name" value="D-ALANYL-D-ALANINE-CARBOXYPEPTIDASE/ENDOPEPTIDASE AMPH"/>
    <property type="match status" value="1"/>
</dbReference>
<gene>
    <name evidence="3" type="ORF">Aconfl_29370</name>
</gene>
<accession>A0ABQ6PQP5</accession>
<comment type="caution">
    <text evidence="3">The sequence shown here is derived from an EMBL/GenBank/DDBJ whole genome shotgun (WGS) entry which is preliminary data.</text>
</comment>
<evidence type="ECO:0000313" key="4">
    <source>
        <dbReference type="Proteomes" id="UP001338309"/>
    </source>
</evidence>
<dbReference type="SUPFAM" id="SSF56601">
    <property type="entry name" value="beta-lactamase/transpeptidase-like"/>
    <property type="match status" value="1"/>
</dbReference>
<dbReference type="Pfam" id="PF00144">
    <property type="entry name" value="Beta-lactamase"/>
    <property type="match status" value="1"/>
</dbReference>
<feature type="chain" id="PRO_5045984853" evidence="1">
    <location>
        <begin position="25"/>
        <end position="369"/>
    </location>
</feature>
<evidence type="ECO:0000256" key="1">
    <source>
        <dbReference type="SAM" id="SignalP"/>
    </source>
</evidence>
<dbReference type="InterPro" id="IPR001466">
    <property type="entry name" value="Beta-lactam-related"/>
</dbReference>
<sequence>MSMKSISAFLSLVLLALIPFPSKSQDYAKVLESEITTSNPGILFTIESGDESLSWSGAAGINDLSIGDSLYVEQTFRIASVTKTFVAAAILRLMEKGALSLEDPISKHISSEHAQILAQDYPIDQITIRQILRHSAGLFDHTNAPEFFDIVLGTPEHEWTRTEQLRMCVEKGEPIGPPGGQFSYSDTGYVVLGELVETYTGKSLDGGIKELLGLDNLGLERTDFERMDPQTDELRIHQYLQGRDTYNFSPTMDYFGGGGIVSNSQELVDFFQALFQGKIFENPETLQIMLEPVSYSEKARMDYQMGMYRVKVNGLDAYCHSGFWGTQVIYIPELDLYMAANYSGGWRGSAVAPIFGKVLLEKEKNQPKP</sequence>
<proteinExistence type="predicted"/>
<feature type="signal peptide" evidence="1">
    <location>
        <begin position="1"/>
        <end position="24"/>
    </location>
</feature>
<dbReference type="EMBL" id="BTPD01000009">
    <property type="protein sequence ID" value="GMQ30294.1"/>
    <property type="molecule type" value="Genomic_DNA"/>
</dbReference>
<dbReference type="Proteomes" id="UP001338309">
    <property type="component" value="Unassembled WGS sequence"/>
</dbReference>
<dbReference type="InterPro" id="IPR012338">
    <property type="entry name" value="Beta-lactam/transpept-like"/>
</dbReference>
<name>A0ABQ6PQP5_9BACT</name>
<keyword evidence="4" id="KW-1185">Reference proteome</keyword>
<dbReference type="PROSITE" id="PS00146">
    <property type="entry name" value="BETA_LACTAMASE_A"/>
    <property type="match status" value="1"/>
</dbReference>
<dbReference type="Gene3D" id="3.40.710.10">
    <property type="entry name" value="DD-peptidase/beta-lactamase superfamily"/>
    <property type="match status" value="1"/>
</dbReference>
<dbReference type="GO" id="GO:0016787">
    <property type="term" value="F:hydrolase activity"/>
    <property type="evidence" value="ECO:0007669"/>
    <property type="project" value="UniProtKB-KW"/>
</dbReference>
<keyword evidence="3" id="KW-0378">Hydrolase</keyword>
<protein>
    <submittedName>
        <fullName evidence="3">Serine hydrolase domain-containing protein</fullName>
    </submittedName>
</protein>
<organism evidence="3 4">
    <name type="scientific">Algoriphagus confluentis</name>
    <dbReference type="NCBI Taxonomy" id="1697556"/>
    <lineage>
        <taxon>Bacteria</taxon>
        <taxon>Pseudomonadati</taxon>
        <taxon>Bacteroidota</taxon>
        <taxon>Cytophagia</taxon>
        <taxon>Cytophagales</taxon>
        <taxon>Cyclobacteriaceae</taxon>
        <taxon>Algoriphagus</taxon>
    </lineage>
</organism>
<dbReference type="InterPro" id="IPR050491">
    <property type="entry name" value="AmpC-like"/>
</dbReference>
<dbReference type="PANTHER" id="PTHR46825:SF7">
    <property type="entry name" value="D-ALANYL-D-ALANINE CARBOXYPEPTIDASE"/>
    <property type="match status" value="1"/>
</dbReference>